<evidence type="ECO:0000313" key="6">
    <source>
        <dbReference type="Proteomes" id="UP000837932"/>
    </source>
</evidence>
<feature type="domain" description="HTH luxR-type" evidence="4">
    <location>
        <begin position="193"/>
        <end position="258"/>
    </location>
</feature>
<evidence type="ECO:0000259" key="4">
    <source>
        <dbReference type="PROSITE" id="PS50043"/>
    </source>
</evidence>
<dbReference type="SUPFAM" id="SSF46894">
    <property type="entry name" value="C-terminal effector domain of the bipartite response regulators"/>
    <property type="match status" value="1"/>
</dbReference>
<evidence type="ECO:0000256" key="2">
    <source>
        <dbReference type="ARBA" id="ARBA00023125"/>
    </source>
</evidence>
<proteinExistence type="predicted"/>
<keyword evidence="3" id="KW-0804">Transcription</keyword>
<dbReference type="PROSITE" id="PS00622">
    <property type="entry name" value="HTH_LUXR_1"/>
    <property type="match status" value="1"/>
</dbReference>
<accession>A0ABM9AQL7</accession>
<dbReference type="CDD" id="cd06170">
    <property type="entry name" value="LuxR_C_like"/>
    <property type="match status" value="1"/>
</dbReference>
<comment type="caution">
    <text evidence="5">The sequence shown here is derived from an EMBL/GenBank/DDBJ whole genome shotgun (WGS) entry which is preliminary data.</text>
</comment>
<evidence type="ECO:0000256" key="3">
    <source>
        <dbReference type="ARBA" id="ARBA00023163"/>
    </source>
</evidence>
<dbReference type="SMART" id="SM00421">
    <property type="entry name" value="HTH_LUXR"/>
    <property type="match status" value="1"/>
</dbReference>
<name>A0ABM9AQL7_9BACT</name>
<keyword evidence="1" id="KW-0805">Transcription regulation</keyword>
<dbReference type="PROSITE" id="PS50043">
    <property type="entry name" value="HTH_LUXR_2"/>
    <property type="match status" value="1"/>
</dbReference>
<evidence type="ECO:0000313" key="5">
    <source>
        <dbReference type="EMBL" id="CAH0996237.1"/>
    </source>
</evidence>
<dbReference type="PANTHER" id="PTHR44688:SF16">
    <property type="entry name" value="DNA-BINDING TRANSCRIPTIONAL ACTIVATOR DEVR_DOSR"/>
    <property type="match status" value="1"/>
</dbReference>
<dbReference type="RefSeq" id="WP_238806802.1">
    <property type="nucleotide sequence ID" value="NZ_CAKLPY010000002.1"/>
</dbReference>
<dbReference type="EMBL" id="CAKLPY010000002">
    <property type="protein sequence ID" value="CAH0996237.1"/>
    <property type="molecule type" value="Genomic_DNA"/>
</dbReference>
<dbReference type="PANTHER" id="PTHR44688">
    <property type="entry name" value="DNA-BINDING TRANSCRIPTIONAL ACTIVATOR DEVR_DOSR"/>
    <property type="match status" value="1"/>
</dbReference>
<dbReference type="Proteomes" id="UP000837932">
    <property type="component" value="Unassembled WGS sequence"/>
</dbReference>
<protein>
    <recommendedName>
        <fullName evidence="4">HTH luxR-type domain-containing protein</fullName>
    </recommendedName>
</protein>
<dbReference type="Pfam" id="PF00196">
    <property type="entry name" value="GerE"/>
    <property type="match status" value="1"/>
</dbReference>
<keyword evidence="2" id="KW-0238">DNA-binding</keyword>
<evidence type="ECO:0000256" key="1">
    <source>
        <dbReference type="ARBA" id="ARBA00023015"/>
    </source>
</evidence>
<sequence length="260" mass="29727">MNIVSCPFNFNEFKKIWNSGGLNEDMDVVANLVENNPLLHETLIMQGHALAVLDIKTMQYPLILGDVEKVCGWSSEYFYKVGVEGYISHFLHNDQLGLNEVSKQINAYVPTLKQEQIKKFRAIYDYQMVGEDGLTRRVCQESIALKTDANGNISYFLAYVSDISHFKREGKQHIHLSGGDKNLLFEIINETNTCNQLPLLSKRESEIAKLLGNGLLSEQIADKLHVSLNTIHTHRQNMLRKLELVDTTELLNFIKIYRLL</sequence>
<keyword evidence="6" id="KW-1185">Reference proteome</keyword>
<dbReference type="Gene3D" id="1.10.10.10">
    <property type="entry name" value="Winged helix-like DNA-binding domain superfamily/Winged helix DNA-binding domain"/>
    <property type="match status" value="1"/>
</dbReference>
<gene>
    <name evidence="5" type="ORF">EMA8858_02368</name>
</gene>
<dbReference type="InterPro" id="IPR036388">
    <property type="entry name" value="WH-like_DNA-bd_sf"/>
</dbReference>
<organism evidence="5 6">
    <name type="scientific">Emticicia aquatica</name>
    <dbReference type="NCBI Taxonomy" id="1681835"/>
    <lineage>
        <taxon>Bacteria</taxon>
        <taxon>Pseudomonadati</taxon>
        <taxon>Bacteroidota</taxon>
        <taxon>Cytophagia</taxon>
        <taxon>Cytophagales</taxon>
        <taxon>Leadbetterellaceae</taxon>
        <taxon>Emticicia</taxon>
    </lineage>
</organism>
<dbReference type="Gene3D" id="3.30.450.20">
    <property type="entry name" value="PAS domain"/>
    <property type="match status" value="1"/>
</dbReference>
<reference evidence="5" key="1">
    <citation type="submission" date="2021-12" db="EMBL/GenBank/DDBJ databases">
        <authorList>
            <person name="Rodrigo-Torres L."/>
            <person name="Arahal R. D."/>
            <person name="Lucena T."/>
        </authorList>
    </citation>
    <scope>NUCLEOTIDE SEQUENCE</scope>
    <source>
        <strain evidence="5">CECT 8858</strain>
    </source>
</reference>
<dbReference type="InterPro" id="IPR000792">
    <property type="entry name" value="Tscrpt_reg_LuxR_C"/>
</dbReference>
<dbReference type="InterPro" id="IPR016032">
    <property type="entry name" value="Sig_transdc_resp-reg_C-effctor"/>
</dbReference>
<dbReference type="PRINTS" id="PR00038">
    <property type="entry name" value="HTHLUXR"/>
</dbReference>